<proteinExistence type="predicted"/>
<dbReference type="Proteomes" id="UP000502260">
    <property type="component" value="Chromosome"/>
</dbReference>
<dbReference type="KEGG" id="slac:SKTS_22990"/>
<evidence type="ECO:0000313" key="2">
    <source>
        <dbReference type="Proteomes" id="UP000502260"/>
    </source>
</evidence>
<evidence type="ECO:0000313" key="1">
    <source>
        <dbReference type="EMBL" id="BCB27413.1"/>
    </source>
</evidence>
<dbReference type="Pfam" id="PF03745">
    <property type="entry name" value="DUF309"/>
    <property type="match status" value="1"/>
</dbReference>
<dbReference type="RefSeq" id="WP_173064966.1">
    <property type="nucleotide sequence ID" value="NZ_AP022853.1"/>
</dbReference>
<organism evidence="1 2">
    <name type="scientific">Sulfurimicrobium lacus</name>
    <dbReference type="NCBI Taxonomy" id="2715678"/>
    <lineage>
        <taxon>Bacteria</taxon>
        <taxon>Pseudomonadati</taxon>
        <taxon>Pseudomonadota</taxon>
        <taxon>Betaproteobacteria</taxon>
        <taxon>Nitrosomonadales</taxon>
        <taxon>Sulfuricellaceae</taxon>
        <taxon>Sulfurimicrobium</taxon>
    </lineage>
</organism>
<dbReference type="InterPro" id="IPR023203">
    <property type="entry name" value="TTHA0068_sf"/>
</dbReference>
<dbReference type="Gene3D" id="1.10.3450.10">
    <property type="entry name" value="TTHA0068-like"/>
    <property type="match status" value="1"/>
</dbReference>
<dbReference type="SUPFAM" id="SSF140663">
    <property type="entry name" value="TTHA0068-like"/>
    <property type="match status" value="1"/>
</dbReference>
<reference evidence="2" key="1">
    <citation type="submission" date="2020-03" db="EMBL/GenBank/DDBJ databases">
        <title>Complete genome sequence of sulfur-oxidizing bacterium skT11.</title>
        <authorList>
            <person name="Kanda M."/>
            <person name="Kojima H."/>
            <person name="Fukui M."/>
        </authorList>
    </citation>
    <scope>NUCLEOTIDE SEQUENCE [LARGE SCALE GENOMIC DNA]</scope>
    <source>
        <strain evidence="2">skT11</strain>
    </source>
</reference>
<evidence type="ECO:0008006" key="3">
    <source>
        <dbReference type="Google" id="ProtNLM"/>
    </source>
</evidence>
<keyword evidence="2" id="KW-1185">Reference proteome</keyword>
<dbReference type="InterPro" id="IPR005500">
    <property type="entry name" value="DUF309"/>
</dbReference>
<name>A0A6F8VC46_9PROT</name>
<sequence length="132" mass="15105">MNHEFAWDELELLWNANNFGAVHDWLGERWNYQIQTRPAGHEDPDAQFLQGLAFAALAFYFTQNHNQDGAALLAEDGLARLARFLPVYRGLEVAPVLETLHTLRPLLEGLEHEADCPMQPFVFNKLAYQVIN</sequence>
<accession>A0A6F8VC46</accession>
<dbReference type="EMBL" id="AP022853">
    <property type="protein sequence ID" value="BCB27413.1"/>
    <property type="molecule type" value="Genomic_DNA"/>
</dbReference>
<dbReference type="AlphaFoldDB" id="A0A6F8VC46"/>
<gene>
    <name evidence="1" type="ORF">SKTS_22990</name>
</gene>
<protein>
    <recommendedName>
        <fullName evidence="3">DUF309 domain-containing protein</fullName>
    </recommendedName>
</protein>